<feature type="compositionally biased region" description="Basic residues" evidence="1">
    <location>
        <begin position="224"/>
        <end position="233"/>
    </location>
</feature>
<reference evidence="2" key="1">
    <citation type="submission" date="2025-08" db="UniProtKB">
        <authorList>
            <consortium name="Ensembl"/>
        </authorList>
    </citation>
    <scope>IDENTIFICATION</scope>
</reference>
<dbReference type="Proteomes" id="UP000694546">
    <property type="component" value="Chromosome 16"/>
</dbReference>
<feature type="region of interest" description="Disordered" evidence="1">
    <location>
        <begin position="217"/>
        <end position="308"/>
    </location>
</feature>
<organism evidence="2 3">
    <name type="scientific">Gadus morhua</name>
    <name type="common">Atlantic cod</name>
    <dbReference type="NCBI Taxonomy" id="8049"/>
    <lineage>
        <taxon>Eukaryota</taxon>
        <taxon>Metazoa</taxon>
        <taxon>Chordata</taxon>
        <taxon>Craniata</taxon>
        <taxon>Vertebrata</taxon>
        <taxon>Euteleostomi</taxon>
        <taxon>Actinopterygii</taxon>
        <taxon>Neopterygii</taxon>
        <taxon>Teleostei</taxon>
        <taxon>Neoteleostei</taxon>
        <taxon>Acanthomorphata</taxon>
        <taxon>Zeiogadaria</taxon>
        <taxon>Gadariae</taxon>
        <taxon>Gadiformes</taxon>
        <taxon>Gadoidei</taxon>
        <taxon>Gadidae</taxon>
        <taxon>Gadus</taxon>
    </lineage>
</organism>
<feature type="region of interest" description="Disordered" evidence="1">
    <location>
        <begin position="325"/>
        <end position="345"/>
    </location>
</feature>
<dbReference type="GO" id="GO:0006360">
    <property type="term" value="P:transcription by RNA polymerase I"/>
    <property type="evidence" value="ECO:0007669"/>
    <property type="project" value="InterPro"/>
</dbReference>
<evidence type="ECO:0008006" key="4">
    <source>
        <dbReference type="Google" id="ProtNLM"/>
    </source>
</evidence>
<dbReference type="InterPro" id="IPR013240">
    <property type="entry name" value="DNA-dir_RNA_pol1_su_RPA34"/>
</dbReference>
<dbReference type="AlphaFoldDB" id="A0A8C5B973"/>
<sequence length="345" mass="37851">MPADISNSSSEDEEDTQTTASTDLPKRIGKLNLLNDCPEDFVSFTHKPCSGTLSNILKNKNTELWLIKAPASFNPERFSGVAVPLSGLQTVPSGGGLRQGLYSVLAAKRSPTDLHLLTAAGPASARVLCGPAFSGVLNVCEIYGDSGDALLRPQAIPAAPAPVIPPGLKQRFLPFGSKTPTLTCVAESELDAGATGPSSATLLPRVVKHFPTEEEMMTAEERRKERKRRKREMRIKLESEDPAEEGVEVKLEAEEEEERMESIEAGLLEERRRKKKRKKDKERARERGAAGALEEALGEVEADCEVKSEEEVVVVKCEPIDFSYEDHEGSAKRKKKKRKSRAEED</sequence>
<reference evidence="2" key="2">
    <citation type="submission" date="2025-09" db="UniProtKB">
        <authorList>
            <consortium name="Ensembl"/>
        </authorList>
    </citation>
    <scope>IDENTIFICATION</scope>
</reference>
<proteinExistence type="predicted"/>
<evidence type="ECO:0000313" key="3">
    <source>
        <dbReference type="Proteomes" id="UP000694546"/>
    </source>
</evidence>
<name>A0A8C5B973_GADMO</name>
<evidence type="ECO:0000313" key="2">
    <source>
        <dbReference type="Ensembl" id="ENSGMOP00000042988.1"/>
    </source>
</evidence>
<dbReference type="OMA" id="FQEEVMM"/>
<evidence type="ECO:0000256" key="1">
    <source>
        <dbReference type="SAM" id="MobiDB-lite"/>
    </source>
</evidence>
<accession>A0A8C5B973</accession>
<keyword evidence="3" id="KW-1185">Reference proteome</keyword>
<protein>
    <recommendedName>
        <fullName evidence="4">DNA-directed RNA polymerase I subunit RPA34</fullName>
    </recommendedName>
</protein>
<feature type="region of interest" description="Disordered" evidence="1">
    <location>
        <begin position="1"/>
        <end position="24"/>
    </location>
</feature>
<dbReference type="Gene3D" id="6.20.250.70">
    <property type="match status" value="1"/>
</dbReference>
<dbReference type="Pfam" id="PF08208">
    <property type="entry name" value="RNA_polI_A34"/>
    <property type="match status" value="1"/>
</dbReference>
<dbReference type="GeneTree" id="ENSGT00450000040362"/>
<dbReference type="Ensembl" id="ENSGMOT00000031826.1">
    <property type="protein sequence ID" value="ENSGMOP00000042988.1"/>
    <property type="gene ID" value="ENSGMOG00000032237.1"/>
</dbReference>
<feature type="compositionally biased region" description="Basic residues" evidence="1">
    <location>
        <begin position="332"/>
        <end position="345"/>
    </location>
</feature>